<feature type="domain" description="Fibronectin type-III" evidence="3">
    <location>
        <begin position="131"/>
        <end position="283"/>
    </location>
</feature>
<evidence type="ECO:0000259" key="3">
    <source>
        <dbReference type="SMART" id="SM00060"/>
    </source>
</evidence>
<dbReference type="Proteomes" id="UP000053766">
    <property type="component" value="Unassembled WGS sequence"/>
</dbReference>
<dbReference type="InterPro" id="IPR013783">
    <property type="entry name" value="Ig-like_fold"/>
</dbReference>
<dbReference type="PANTHER" id="PTHR13817:SF166">
    <property type="entry name" value="NEURONAL IGCAM-RELATED"/>
    <property type="match status" value="1"/>
</dbReference>
<dbReference type="SMART" id="SM00060">
    <property type="entry name" value="FN3"/>
    <property type="match status" value="2"/>
</dbReference>
<reference evidence="4 5" key="1">
    <citation type="submission" date="2013-11" db="EMBL/GenBank/DDBJ databases">
        <title>Draft genome of the bovine lungworm Dictyocaulus viviparus.</title>
        <authorList>
            <person name="Mitreva M."/>
        </authorList>
    </citation>
    <scope>NUCLEOTIDE SEQUENCE [LARGE SCALE GENOMIC DNA]</scope>
    <source>
        <strain evidence="4 5">HannoverDv2000</strain>
    </source>
</reference>
<dbReference type="CDD" id="cd00063">
    <property type="entry name" value="FN3"/>
    <property type="match status" value="1"/>
</dbReference>
<sequence length="399" mass="45297">MISGRKFFKYSGLIVSGSRISVRCIARGKPEPQLSYALTDVGVKPEEIEISARCIARGKPEPQLSYALTDVGVKPEEIEDFWQPLGVNRERESVVGNIEFSILSSKTLHCRAKNVAGSNYSSLTFHVKKPGDSPQDIQVLSIDARDVIIAWKPPKHPNMKIKSYELLLNEDVDENEEYWQKYVTTPSEDSILTRSFYCEKEVHQHIPFKAQLTSNIDSYNESSHVIRLSEWQHFMIHRSTVATNFNQISNVESYQSLSLPTDQLKPSYIYFVRVRAVNDAGAGPLSEAIYFTTPNGGPENPPTEVSVDINEANIAVVRWKKPNSTREILNYVIYFTRDLGISNEDFHDWQMVEVPATQTKIQVVSRRGSSRKWKSKFCKRVSFGRSRKKNGGVGEDRSV</sequence>
<evidence type="ECO:0000256" key="1">
    <source>
        <dbReference type="ARBA" id="ARBA00022737"/>
    </source>
</evidence>
<feature type="domain" description="Fibronectin type-III" evidence="3">
    <location>
        <begin position="298"/>
        <end position="370"/>
    </location>
</feature>
<protein>
    <submittedName>
        <fullName evidence="4">Fibronectin type III domain protein</fullName>
    </submittedName>
</protein>
<keyword evidence="1" id="KW-0677">Repeat</keyword>
<accession>A0A0D8XAN2</accession>
<dbReference type="Gene3D" id="2.60.40.10">
    <property type="entry name" value="Immunoglobulins"/>
    <property type="match status" value="3"/>
</dbReference>
<organism evidence="4 5">
    <name type="scientific">Dictyocaulus viviparus</name>
    <name type="common">Bovine lungworm</name>
    <dbReference type="NCBI Taxonomy" id="29172"/>
    <lineage>
        <taxon>Eukaryota</taxon>
        <taxon>Metazoa</taxon>
        <taxon>Ecdysozoa</taxon>
        <taxon>Nematoda</taxon>
        <taxon>Chromadorea</taxon>
        <taxon>Rhabditida</taxon>
        <taxon>Rhabditina</taxon>
        <taxon>Rhabditomorpha</taxon>
        <taxon>Strongyloidea</taxon>
        <taxon>Metastrongylidae</taxon>
        <taxon>Dictyocaulus</taxon>
    </lineage>
</organism>
<dbReference type="OrthoDB" id="10253954at2759"/>
<dbReference type="PANTHER" id="PTHR13817">
    <property type="entry name" value="TITIN"/>
    <property type="match status" value="1"/>
</dbReference>
<dbReference type="AlphaFoldDB" id="A0A0D8XAN2"/>
<evidence type="ECO:0000256" key="2">
    <source>
        <dbReference type="ARBA" id="ARBA00023157"/>
    </source>
</evidence>
<dbReference type="SUPFAM" id="SSF49265">
    <property type="entry name" value="Fibronectin type III"/>
    <property type="match status" value="2"/>
</dbReference>
<name>A0A0D8XAN2_DICVI</name>
<reference evidence="5" key="2">
    <citation type="journal article" date="2016" name="Sci. Rep.">
        <title>Dictyocaulus viviparus genome, variome and transcriptome elucidate lungworm biology and support future intervention.</title>
        <authorList>
            <person name="McNulty S.N."/>
            <person name="Strube C."/>
            <person name="Rosa B.A."/>
            <person name="Martin J.C."/>
            <person name="Tyagi R."/>
            <person name="Choi Y.J."/>
            <person name="Wang Q."/>
            <person name="Hallsworth Pepin K."/>
            <person name="Zhang X."/>
            <person name="Ozersky P."/>
            <person name="Wilson R.K."/>
            <person name="Sternberg P.W."/>
            <person name="Gasser R.B."/>
            <person name="Mitreva M."/>
        </authorList>
    </citation>
    <scope>NUCLEOTIDE SEQUENCE [LARGE SCALE GENOMIC DNA]</scope>
    <source>
        <strain evidence="5">HannoverDv2000</strain>
    </source>
</reference>
<feature type="non-terminal residue" evidence="4">
    <location>
        <position position="399"/>
    </location>
</feature>
<dbReference type="InterPro" id="IPR050964">
    <property type="entry name" value="Striated_Muscle_Regulatory"/>
</dbReference>
<dbReference type="EMBL" id="KN716785">
    <property type="protein sequence ID" value="KJH41643.1"/>
    <property type="molecule type" value="Genomic_DNA"/>
</dbReference>
<dbReference type="InterPro" id="IPR036116">
    <property type="entry name" value="FN3_sf"/>
</dbReference>
<evidence type="ECO:0000313" key="5">
    <source>
        <dbReference type="Proteomes" id="UP000053766"/>
    </source>
</evidence>
<keyword evidence="5" id="KW-1185">Reference proteome</keyword>
<keyword evidence="2" id="KW-1015">Disulfide bond</keyword>
<proteinExistence type="predicted"/>
<gene>
    <name evidence="4" type="ORF">DICVIV_12386</name>
</gene>
<dbReference type="STRING" id="29172.A0A0D8XAN2"/>
<evidence type="ECO:0000313" key="4">
    <source>
        <dbReference type="EMBL" id="KJH41643.1"/>
    </source>
</evidence>
<dbReference type="InterPro" id="IPR003961">
    <property type="entry name" value="FN3_dom"/>
</dbReference>